<protein>
    <submittedName>
        <fullName evidence="2">DNA-binding XRE family transcriptional regulator</fullName>
    </submittedName>
</protein>
<evidence type="ECO:0000259" key="1">
    <source>
        <dbReference type="PROSITE" id="PS50943"/>
    </source>
</evidence>
<dbReference type="GO" id="GO:0003677">
    <property type="term" value="F:DNA binding"/>
    <property type="evidence" value="ECO:0007669"/>
    <property type="project" value="UniProtKB-KW"/>
</dbReference>
<comment type="caution">
    <text evidence="2">The sequence shown here is derived from an EMBL/GenBank/DDBJ whole genome shotgun (WGS) entry which is preliminary data.</text>
</comment>
<dbReference type="EMBL" id="JACHWZ010000001">
    <property type="protein sequence ID" value="MBB3059447.1"/>
    <property type="molecule type" value="Genomic_DNA"/>
</dbReference>
<keyword evidence="2" id="KW-0238">DNA-binding</keyword>
<dbReference type="CDD" id="cd00093">
    <property type="entry name" value="HTH_XRE"/>
    <property type="match status" value="1"/>
</dbReference>
<keyword evidence="3" id="KW-1185">Reference proteome</keyword>
<dbReference type="SMART" id="SM00530">
    <property type="entry name" value="HTH_XRE"/>
    <property type="match status" value="1"/>
</dbReference>
<dbReference type="AlphaFoldDB" id="A0A7W4W835"/>
<dbReference type="SUPFAM" id="SSF47413">
    <property type="entry name" value="lambda repressor-like DNA-binding domains"/>
    <property type="match status" value="1"/>
</dbReference>
<sequence length="92" mass="10546">MSKLQQLKNRALQNPEVQREYDALAEEFDLIDKLLKMRTAAGLTQEELAHRMGTKKSNICRLEKGNTNPSWKVLKKYAHACGFEITVEFHAA</sequence>
<reference evidence="2 3" key="1">
    <citation type="submission" date="2020-08" db="EMBL/GenBank/DDBJ databases">
        <title>Genomic Encyclopedia of Type Strains, Phase III (KMG-III): the genomes of soil and plant-associated and newly described type strains.</title>
        <authorList>
            <person name="Whitman W."/>
        </authorList>
    </citation>
    <scope>NUCLEOTIDE SEQUENCE [LARGE SCALE GENOMIC DNA]</scope>
    <source>
        <strain evidence="2 3">CECT 8799</strain>
    </source>
</reference>
<dbReference type="PROSITE" id="PS50943">
    <property type="entry name" value="HTH_CROC1"/>
    <property type="match status" value="1"/>
</dbReference>
<name>A0A7W4W835_9GAMM</name>
<feature type="domain" description="HTH cro/C1-type" evidence="1">
    <location>
        <begin position="34"/>
        <end position="89"/>
    </location>
</feature>
<evidence type="ECO:0000313" key="3">
    <source>
        <dbReference type="Proteomes" id="UP000535937"/>
    </source>
</evidence>
<gene>
    <name evidence="2" type="ORF">FHS09_000248</name>
</gene>
<dbReference type="Pfam" id="PF01381">
    <property type="entry name" value="HTH_3"/>
    <property type="match status" value="1"/>
</dbReference>
<organism evidence="2 3">
    <name type="scientific">Microbulbifer rhizosphaerae</name>
    <dbReference type="NCBI Taxonomy" id="1562603"/>
    <lineage>
        <taxon>Bacteria</taxon>
        <taxon>Pseudomonadati</taxon>
        <taxon>Pseudomonadota</taxon>
        <taxon>Gammaproteobacteria</taxon>
        <taxon>Cellvibrionales</taxon>
        <taxon>Microbulbiferaceae</taxon>
        <taxon>Microbulbifer</taxon>
    </lineage>
</organism>
<dbReference type="Proteomes" id="UP000535937">
    <property type="component" value="Unassembled WGS sequence"/>
</dbReference>
<accession>A0A7W4W835</accession>
<proteinExistence type="predicted"/>
<dbReference type="RefSeq" id="WP_183455841.1">
    <property type="nucleotide sequence ID" value="NZ_JACHWZ010000001.1"/>
</dbReference>
<dbReference type="Gene3D" id="1.10.260.40">
    <property type="entry name" value="lambda repressor-like DNA-binding domains"/>
    <property type="match status" value="1"/>
</dbReference>
<dbReference type="InterPro" id="IPR010982">
    <property type="entry name" value="Lambda_DNA-bd_dom_sf"/>
</dbReference>
<dbReference type="InterPro" id="IPR001387">
    <property type="entry name" value="Cro/C1-type_HTH"/>
</dbReference>
<evidence type="ECO:0000313" key="2">
    <source>
        <dbReference type="EMBL" id="MBB3059447.1"/>
    </source>
</evidence>